<protein>
    <submittedName>
        <fullName evidence="2">Outer membrane nutrient binding protein, SusD family</fullName>
    </submittedName>
</protein>
<dbReference type="Gene3D" id="1.25.40.390">
    <property type="match status" value="1"/>
</dbReference>
<dbReference type="SUPFAM" id="SSF48452">
    <property type="entry name" value="TPR-like"/>
    <property type="match status" value="1"/>
</dbReference>
<keyword evidence="3" id="KW-1185">Reference proteome</keyword>
<dbReference type="STRING" id="313595.P700755_002866"/>
<dbReference type="PROSITE" id="PS51257">
    <property type="entry name" value="PROKAR_LIPOPROTEIN"/>
    <property type="match status" value="1"/>
</dbReference>
<dbReference type="InterPro" id="IPR041662">
    <property type="entry name" value="SusD-like_2"/>
</dbReference>
<reference evidence="2" key="2">
    <citation type="submission" date="2012-09" db="EMBL/GenBank/DDBJ databases">
        <title>The complete sequence of Psychroflexus torquis an extreme psychrophile from sea-ice that is stimulated by light.</title>
        <authorList>
            <person name="Feng S."/>
            <person name="Powell S.M."/>
            <person name="Bowman J.P."/>
        </authorList>
    </citation>
    <scope>NUCLEOTIDE SEQUENCE [LARGE SCALE GENOMIC DNA]</scope>
    <source>
        <strain evidence="2">ATCC 700755</strain>
    </source>
</reference>
<feature type="chain" id="PRO_5003877836" evidence="1">
    <location>
        <begin position="22"/>
        <end position="457"/>
    </location>
</feature>
<feature type="signal peptide" evidence="1">
    <location>
        <begin position="1"/>
        <end position="21"/>
    </location>
</feature>
<dbReference type="InterPro" id="IPR011990">
    <property type="entry name" value="TPR-like_helical_dom_sf"/>
</dbReference>
<evidence type="ECO:0000313" key="3">
    <source>
        <dbReference type="Proteomes" id="UP000008514"/>
    </source>
</evidence>
<dbReference type="AlphaFoldDB" id="K4IKG0"/>
<name>K4IKG0_PSYTT</name>
<dbReference type="RefSeq" id="WP_015025133.1">
    <property type="nucleotide sequence ID" value="NC_018721.1"/>
</dbReference>
<accession>K4IKG0</accession>
<dbReference type="OrthoDB" id="725917at2"/>
<dbReference type="Proteomes" id="UP000008514">
    <property type="component" value="Chromosome"/>
</dbReference>
<dbReference type="EMBL" id="CP003879">
    <property type="protein sequence ID" value="AFU69576.1"/>
    <property type="molecule type" value="Genomic_DNA"/>
</dbReference>
<proteinExistence type="predicted"/>
<gene>
    <name evidence="2" type="ordered locus">P700755_002866</name>
</gene>
<dbReference type="HOGENOM" id="CLU_025928_3_0_10"/>
<organism evidence="2 3">
    <name type="scientific">Psychroflexus torquis (strain ATCC 700755 / CIP 106069 / ACAM 623)</name>
    <dbReference type="NCBI Taxonomy" id="313595"/>
    <lineage>
        <taxon>Bacteria</taxon>
        <taxon>Pseudomonadati</taxon>
        <taxon>Bacteroidota</taxon>
        <taxon>Flavobacteriia</taxon>
        <taxon>Flavobacteriales</taxon>
        <taxon>Flavobacteriaceae</taxon>
        <taxon>Psychroflexus</taxon>
    </lineage>
</organism>
<evidence type="ECO:0000256" key="1">
    <source>
        <dbReference type="SAM" id="SignalP"/>
    </source>
</evidence>
<dbReference type="KEGG" id="ptq:P700755_002866"/>
<sequence length="457" mass="50750">MKYFKRHITKLTLILVVILTACEYDSTNNDPSRPGGENVPLVAIVPAMQTQTHRNIGAVLGRYGGILTQQWKGVDAQQLGYTSYVIGENDTSNPWDFGLYTGSMRDAVDIIERATTQENFNTRGVAKVYLAINLGIATNAWGNVPYTEAFLGAENLSPKYDDQEELYTIILDLLDEAINDLEANDPVGIQGDLIDASPTQWIATAHALKARFYIQLTSKSNSAAQNALTEINLAMSSNDGQLNFLFENSQNGGHPLSLFGFQRPNTMIIGDFFADLMTNDPRQPLYMVEDDGGNFLYFSDDDPNLVWSKLNSASPVISYAEVKFIEAEATERNGNGESIMKEAIRTNMEYLSIPTPDIDAYIANITYNGIETIIIEKYKAMYGQAPIQVWNDFRRTGFPALTPDPNGVNGNNPSGIVPRRLLYPITERQSNPDAYEEAIQAQGGHLLDDDIWVFPIQ</sequence>
<reference evidence="2" key="1">
    <citation type="submission" date="2006-03" db="EMBL/GenBank/DDBJ databases">
        <authorList>
            <person name="Bowman J."/>
            <person name="Ferriera S."/>
            <person name="Johnson J."/>
            <person name="Kravitz S."/>
            <person name="Halpern A."/>
            <person name="Remington K."/>
            <person name="Beeson K."/>
            <person name="Tran B."/>
            <person name="Rogers Y.-H."/>
            <person name="Friedman R."/>
            <person name="Venter J.C."/>
        </authorList>
    </citation>
    <scope>NUCLEOTIDE SEQUENCE [LARGE SCALE GENOMIC DNA]</scope>
    <source>
        <strain evidence="2">ATCC 700755</strain>
    </source>
</reference>
<keyword evidence="1" id="KW-0732">Signal</keyword>
<dbReference type="eggNOG" id="COG0521">
    <property type="taxonomic scope" value="Bacteria"/>
</dbReference>
<dbReference type="Pfam" id="PF12771">
    <property type="entry name" value="SusD-like_2"/>
    <property type="match status" value="1"/>
</dbReference>
<evidence type="ECO:0000313" key="2">
    <source>
        <dbReference type="EMBL" id="AFU69576.1"/>
    </source>
</evidence>